<dbReference type="eggNOG" id="COG0582">
    <property type="taxonomic scope" value="Bacteria"/>
</dbReference>
<dbReference type="GO" id="GO:0015074">
    <property type="term" value="P:DNA integration"/>
    <property type="evidence" value="ECO:0007669"/>
    <property type="project" value="UniProtKB-KW"/>
</dbReference>
<dbReference type="Pfam" id="PF14659">
    <property type="entry name" value="Phage_int_SAM_3"/>
    <property type="match status" value="1"/>
</dbReference>
<evidence type="ECO:0000313" key="8">
    <source>
        <dbReference type="Proteomes" id="UP000030002"/>
    </source>
</evidence>
<accession>A0A0A0J4Y4</accession>
<dbReference type="STRING" id="1385520.N802_04710"/>
<gene>
    <name evidence="7" type="ORF">N802_04710</name>
</gene>
<sequence length="401" mass="45486">MAKRGNGEGSIYPYRNGFAAHVWITTPEGRRVRRVVYGKTREIVREKFLALHEQARRGPVATRTPTLREFAEGWLRDVVKPNLAPTTSSNYALFLRHYIEPDLGTKRIDRLSVRDVRTWLNALKERCQCCAQGKDAAREKPRCCAIGKCCEQRASEWTRHQAWTVLRSILSEAMRDELVARNVAALVKVPLPRPRKRKYWTVEEARQFLESAKSNDDPLFAGYVLMLVLGLRRGELLGLKWEDLDVKAGEARIGWQLQRIDGELVRRQTKTHSSDAPLPLPDICVQALKDRRLTENKLRLAAGEAWAGTGLMLTTRLGDPLDPRNFQRAFRSSVRRAGVPIIPVHSTRRTCASLLVALDVHPRVAMAILRHSKIAVTMDIYSQVSAASTREALKRLGEAFQ</sequence>
<dbReference type="InterPro" id="IPR013762">
    <property type="entry name" value="Integrase-like_cat_sf"/>
</dbReference>
<dbReference type="InterPro" id="IPR011010">
    <property type="entry name" value="DNA_brk_join_enz"/>
</dbReference>
<dbReference type="InterPro" id="IPR044068">
    <property type="entry name" value="CB"/>
</dbReference>
<dbReference type="RefSeq" id="WP_035917749.1">
    <property type="nucleotide sequence ID" value="NZ_AVPJ01000013.1"/>
</dbReference>
<dbReference type="Pfam" id="PF00589">
    <property type="entry name" value="Phage_integrase"/>
    <property type="match status" value="1"/>
</dbReference>
<dbReference type="GO" id="GO:0003677">
    <property type="term" value="F:DNA binding"/>
    <property type="evidence" value="ECO:0007669"/>
    <property type="project" value="UniProtKB-UniRule"/>
</dbReference>
<dbReference type="GO" id="GO:0006310">
    <property type="term" value="P:DNA recombination"/>
    <property type="evidence" value="ECO:0007669"/>
    <property type="project" value="UniProtKB-KW"/>
</dbReference>
<organism evidence="7 8">
    <name type="scientific">Knoellia sinensis KCTC 19936</name>
    <dbReference type="NCBI Taxonomy" id="1385520"/>
    <lineage>
        <taxon>Bacteria</taxon>
        <taxon>Bacillati</taxon>
        <taxon>Actinomycetota</taxon>
        <taxon>Actinomycetes</taxon>
        <taxon>Micrococcales</taxon>
        <taxon>Intrasporangiaceae</taxon>
        <taxon>Knoellia</taxon>
    </lineage>
</organism>
<reference evidence="7 8" key="1">
    <citation type="submission" date="2013-08" db="EMBL/GenBank/DDBJ databases">
        <title>The genome sequence of Knoellia sinensis.</title>
        <authorList>
            <person name="Zhu W."/>
            <person name="Wang G."/>
        </authorList>
    </citation>
    <scope>NUCLEOTIDE SEQUENCE [LARGE SCALE GENOMIC DNA]</scope>
    <source>
        <strain evidence="7 8">KCTC 19936</strain>
    </source>
</reference>
<evidence type="ECO:0000313" key="7">
    <source>
        <dbReference type="EMBL" id="KGN31142.1"/>
    </source>
</evidence>
<dbReference type="Proteomes" id="UP000030002">
    <property type="component" value="Unassembled WGS sequence"/>
</dbReference>
<keyword evidence="3" id="KW-0233">DNA recombination</keyword>
<evidence type="ECO:0000256" key="2">
    <source>
        <dbReference type="ARBA" id="ARBA00023125"/>
    </source>
</evidence>
<dbReference type="Gene3D" id="1.10.443.10">
    <property type="entry name" value="Intergrase catalytic core"/>
    <property type="match status" value="1"/>
</dbReference>
<evidence type="ECO:0000259" key="5">
    <source>
        <dbReference type="PROSITE" id="PS51898"/>
    </source>
</evidence>
<keyword evidence="2 4" id="KW-0238">DNA-binding</keyword>
<evidence type="ECO:0000256" key="1">
    <source>
        <dbReference type="ARBA" id="ARBA00022908"/>
    </source>
</evidence>
<evidence type="ECO:0000256" key="4">
    <source>
        <dbReference type="PROSITE-ProRule" id="PRU01248"/>
    </source>
</evidence>
<dbReference type="PANTHER" id="PTHR30349:SF91">
    <property type="entry name" value="INTA PROTEIN"/>
    <property type="match status" value="1"/>
</dbReference>
<dbReference type="InterPro" id="IPR010998">
    <property type="entry name" value="Integrase_recombinase_N"/>
</dbReference>
<feature type="domain" description="Tyr recombinase" evidence="5">
    <location>
        <begin position="195"/>
        <end position="394"/>
    </location>
</feature>
<evidence type="ECO:0000256" key="3">
    <source>
        <dbReference type="ARBA" id="ARBA00023172"/>
    </source>
</evidence>
<dbReference type="PROSITE" id="PS51898">
    <property type="entry name" value="TYR_RECOMBINASE"/>
    <property type="match status" value="1"/>
</dbReference>
<evidence type="ECO:0000259" key="6">
    <source>
        <dbReference type="PROSITE" id="PS51900"/>
    </source>
</evidence>
<dbReference type="InterPro" id="IPR050090">
    <property type="entry name" value="Tyrosine_recombinase_XerCD"/>
</dbReference>
<dbReference type="InterPro" id="IPR004107">
    <property type="entry name" value="Integrase_SAM-like_N"/>
</dbReference>
<proteinExistence type="predicted"/>
<protein>
    <submittedName>
        <fullName evidence="7">Integrase</fullName>
    </submittedName>
</protein>
<dbReference type="EMBL" id="AVPJ01000013">
    <property type="protein sequence ID" value="KGN31142.1"/>
    <property type="molecule type" value="Genomic_DNA"/>
</dbReference>
<keyword evidence="8" id="KW-1185">Reference proteome</keyword>
<keyword evidence="1" id="KW-0229">DNA integration</keyword>
<feature type="domain" description="Core-binding (CB)" evidence="6">
    <location>
        <begin position="65"/>
        <end position="174"/>
    </location>
</feature>
<dbReference type="InterPro" id="IPR002104">
    <property type="entry name" value="Integrase_catalytic"/>
</dbReference>
<dbReference type="AlphaFoldDB" id="A0A0A0J4Y4"/>
<dbReference type="PROSITE" id="PS51900">
    <property type="entry name" value="CB"/>
    <property type="match status" value="1"/>
</dbReference>
<dbReference type="SUPFAM" id="SSF56349">
    <property type="entry name" value="DNA breaking-rejoining enzymes"/>
    <property type="match status" value="1"/>
</dbReference>
<dbReference type="PANTHER" id="PTHR30349">
    <property type="entry name" value="PHAGE INTEGRASE-RELATED"/>
    <property type="match status" value="1"/>
</dbReference>
<dbReference type="Gene3D" id="1.10.150.130">
    <property type="match status" value="1"/>
</dbReference>
<dbReference type="CDD" id="cd01189">
    <property type="entry name" value="INT_ICEBs1_C_like"/>
    <property type="match status" value="1"/>
</dbReference>
<dbReference type="OrthoDB" id="1822491at2"/>
<comment type="caution">
    <text evidence="7">The sequence shown here is derived from an EMBL/GenBank/DDBJ whole genome shotgun (WGS) entry which is preliminary data.</text>
</comment>
<name>A0A0A0J4Y4_9MICO</name>